<sequence length="100" mass="10402">MGARAHAQPAAGAAGPNLEVLTTSLLLTSEPFARRAVSIGNGRYAADPVGASESLLRGLKCYRARGGAEEGQAEPARCPPANKENRDRRRPPPSPLTPGT</sequence>
<name>A0A9Q1ESB4_SYNKA</name>
<dbReference type="AlphaFoldDB" id="A0A9Q1ESB4"/>
<protein>
    <submittedName>
        <fullName evidence="2">Uncharacterized protein</fullName>
    </submittedName>
</protein>
<dbReference type="EMBL" id="JAINUF010000013">
    <property type="protein sequence ID" value="KAJ8344138.1"/>
    <property type="molecule type" value="Genomic_DNA"/>
</dbReference>
<evidence type="ECO:0000313" key="3">
    <source>
        <dbReference type="Proteomes" id="UP001152622"/>
    </source>
</evidence>
<gene>
    <name evidence="2" type="ORF">SKAU_G00314670</name>
</gene>
<dbReference type="Proteomes" id="UP001152622">
    <property type="component" value="Chromosome 13"/>
</dbReference>
<reference evidence="2" key="1">
    <citation type="journal article" date="2023" name="Science">
        <title>Genome structures resolve the early diversification of teleost fishes.</title>
        <authorList>
            <person name="Parey E."/>
            <person name="Louis A."/>
            <person name="Montfort J."/>
            <person name="Bouchez O."/>
            <person name="Roques C."/>
            <person name="Iampietro C."/>
            <person name="Lluch J."/>
            <person name="Castinel A."/>
            <person name="Donnadieu C."/>
            <person name="Desvignes T."/>
            <person name="Floi Bucao C."/>
            <person name="Jouanno E."/>
            <person name="Wen M."/>
            <person name="Mejri S."/>
            <person name="Dirks R."/>
            <person name="Jansen H."/>
            <person name="Henkel C."/>
            <person name="Chen W.J."/>
            <person name="Zahm M."/>
            <person name="Cabau C."/>
            <person name="Klopp C."/>
            <person name="Thompson A.W."/>
            <person name="Robinson-Rechavi M."/>
            <person name="Braasch I."/>
            <person name="Lecointre G."/>
            <person name="Bobe J."/>
            <person name="Postlethwait J.H."/>
            <person name="Berthelot C."/>
            <person name="Roest Crollius H."/>
            <person name="Guiguen Y."/>
        </authorList>
    </citation>
    <scope>NUCLEOTIDE SEQUENCE</scope>
    <source>
        <strain evidence="2">WJC10195</strain>
    </source>
</reference>
<accession>A0A9Q1ESB4</accession>
<comment type="caution">
    <text evidence="2">The sequence shown here is derived from an EMBL/GenBank/DDBJ whole genome shotgun (WGS) entry which is preliminary data.</text>
</comment>
<keyword evidence="3" id="KW-1185">Reference proteome</keyword>
<organism evidence="2 3">
    <name type="scientific">Synaphobranchus kaupii</name>
    <name type="common">Kaup's arrowtooth eel</name>
    <dbReference type="NCBI Taxonomy" id="118154"/>
    <lineage>
        <taxon>Eukaryota</taxon>
        <taxon>Metazoa</taxon>
        <taxon>Chordata</taxon>
        <taxon>Craniata</taxon>
        <taxon>Vertebrata</taxon>
        <taxon>Euteleostomi</taxon>
        <taxon>Actinopterygii</taxon>
        <taxon>Neopterygii</taxon>
        <taxon>Teleostei</taxon>
        <taxon>Anguilliformes</taxon>
        <taxon>Synaphobranchidae</taxon>
        <taxon>Synaphobranchus</taxon>
    </lineage>
</organism>
<proteinExistence type="predicted"/>
<evidence type="ECO:0000256" key="1">
    <source>
        <dbReference type="SAM" id="MobiDB-lite"/>
    </source>
</evidence>
<feature type="region of interest" description="Disordered" evidence="1">
    <location>
        <begin position="66"/>
        <end position="100"/>
    </location>
</feature>
<evidence type="ECO:0000313" key="2">
    <source>
        <dbReference type="EMBL" id="KAJ8344138.1"/>
    </source>
</evidence>